<protein>
    <submittedName>
        <fullName evidence="2">6677_t:CDS:1</fullName>
    </submittedName>
</protein>
<keyword evidence="1" id="KW-1133">Transmembrane helix</keyword>
<evidence type="ECO:0000313" key="3">
    <source>
        <dbReference type="Proteomes" id="UP001153678"/>
    </source>
</evidence>
<evidence type="ECO:0000313" key="2">
    <source>
        <dbReference type="EMBL" id="CAI2187850.1"/>
    </source>
</evidence>
<feature type="transmembrane region" description="Helical" evidence="1">
    <location>
        <begin position="64"/>
        <end position="86"/>
    </location>
</feature>
<comment type="caution">
    <text evidence="2">The sequence shown here is derived from an EMBL/GenBank/DDBJ whole genome shotgun (WGS) entry which is preliminary data.</text>
</comment>
<dbReference type="EMBL" id="CAMKVN010004843">
    <property type="protein sequence ID" value="CAI2187850.1"/>
    <property type="molecule type" value="Genomic_DNA"/>
</dbReference>
<sequence length="116" mass="12805">MKDKSIQINSYKSTILMDLLEYTQHLIKSGDNSQRQQAHELQAIIQNSSVKNETQPNKLSYTPLILSGVLVVSLALIIGYLAFDLVNGTLDILMVICLTAIPIITIAGLILNYGFI</sequence>
<accession>A0A9W4T0R8</accession>
<feature type="transmembrane region" description="Helical" evidence="1">
    <location>
        <begin position="92"/>
        <end position="115"/>
    </location>
</feature>
<evidence type="ECO:0000256" key="1">
    <source>
        <dbReference type="SAM" id="Phobius"/>
    </source>
</evidence>
<organism evidence="2 3">
    <name type="scientific">Funneliformis geosporum</name>
    <dbReference type="NCBI Taxonomy" id="1117311"/>
    <lineage>
        <taxon>Eukaryota</taxon>
        <taxon>Fungi</taxon>
        <taxon>Fungi incertae sedis</taxon>
        <taxon>Mucoromycota</taxon>
        <taxon>Glomeromycotina</taxon>
        <taxon>Glomeromycetes</taxon>
        <taxon>Glomerales</taxon>
        <taxon>Glomeraceae</taxon>
        <taxon>Funneliformis</taxon>
    </lineage>
</organism>
<keyword evidence="3" id="KW-1185">Reference proteome</keyword>
<keyword evidence="1" id="KW-0812">Transmembrane</keyword>
<name>A0A9W4T0R8_9GLOM</name>
<proteinExistence type="predicted"/>
<reference evidence="2" key="1">
    <citation type="submission" date="2022-08" db="EMBL/GenBank/DDBJ databases">
        <authorList>
            <person name="Kallberg Y."/>
            <person name="Tangrot J."/>
            <person name="Rosling A."/>
        </authorList>
    </citation>
    <scope>NUCLEOTIDE SEQUENCE</scope>
    <source>
        <strain evidence="2">Wild A</strain>
    </source>
</reference>
<gene>
    <name evidence="2" type="ORF">FWILDA_LOCUS13287</name>
</gene>
<dbReference type="Proteomes" id="UP001153678">
    <property type="component" value="Unassembled WGS sequence"/>
</dbReference>
<dbReference type="AlphaFoldDB" id="A0A9W4T0R8"/>
<keyword evidence="1" id="KW-0472">Membrane</keyword>